<dbReference type="AlphaFoldDB" id="A0A101SIV6"/>
<evidence type="ECO:0000259" key="1">
    <source>
        <dbReference type="Pfam" id="PF04149"/>
    </source>
</evidence>
<evidence type="ECO:0000313" key="2">
    <source>
        <dbReference type="EMBL" id="KUN75050.1"/>
    </source>
</evidence>
<dbReference type="RefSeq" id="WP_055634591.1">
    <property type="nucleotide sequence ID" value="NZ_JBIRRP010000033.1"/>
</dbReference>
<proteinExistence type="predicted"/>
<name>A0A101SIV6_9ACTN</name>
<sequence>MPDLSWQKSSFSGGESEDCLYLAAAPDGTVRLRESDSPDEIITTTPAHLGHLVRALKSRTAP</sequence>
<evidence type="ECO:0000313" key="3">
    <source>
        <dbReference type="Proteomes" id="UP000052982"/>
    </source>
</evidence>
<keyword evidence="3" id="KW-1185">Reference proteome</keyword>
<dbReference type="Proteomes" id="UP000052982">
    <property type="component" value="Unassembled WGS sequence"/>
</dbReference>
<comment type="caution">
    <text evidence="2">The sequence shown here is derived from an EMBL/GenBank/DDBJ whole genome shotgun (WGS) entry which is preliminary data.</text>
</comment>
<feature type="domain" description="DUF397" evidence="1">
    <location>
        <begin position="5"/>
        <end position="57"/>
    </location>
</feature>
<gene>
    <name evidence="2" type="ORF">AQJ64_44165</name>
</gene>
<protein>
    <recommendedName>
        <fullName evidence="1">DUF397 domain-containing protein</fullName>
    </recommendedName>
</protein>
<organism evidence="2 3">
    <name type="scientific">Streptomyces griseoruber</name>
    <dbReference type="NCBI Taxonomy" id="1943"/>
    <lineage>
        <taxon>Bacteria</taxon>
        <taxon>Bacillati</taxon>
        <taxon>Actinomycetota</taxon>
        <taxon>Actinomycetes</taxon>
        <taxon>Kitasatosporales</taxon>
        <taxon>Streptomycetaceae</taxon>
        <taxon>Streptomyces</taxon>
    </lineage>
</organism>
<dbReference type="InterPro" id="IPR007278">
    <property type="entry name" value="DUF397"/>
</dbReference>
<reference evidence="2 3" key="1">
    <citation type="submission" date="2015-10" db="EMBL/GenBank/DDBJ databases">
        <title>Draft genome sequence of Streptomyces griseoruber DSM 40281, type strain for the species Streptomyces griseoruber.</title>
        <authorList>
            <person name="Ruckert C."/>
            <person name="Winkler A."/>
            <person name="Kalinowski J."/>
            <person name="Kampfer P."/>
            <person name="Glaeser S."/>
        </authorList>
    </citation>
    <scope>NUCLEOTIDE SEQUENCE [LARGE SCALE GENOMIC DNA]</scope>
    <source>
        <strain evidence="2 3">DSM 40281</strain>
    </source>
</reference>
<dbReference type="OrthoDB" id="4288416at2"/>
<dbReference type="STRING" id="1943.AQJ64_44165"/>
<dbReference type="Pfam" id="PF04149">
    <property type="entry name" value="DUF397"/>
    <property type="match status" value="1"/>
</dbReference>
<accession>A0A101SIV6</accession>
<dbReference type="EMBL" id="LMWW01000102">
    <property type="protein sequence ID" value="KUN75050.1"/>
    <property type="molecule type" value="Genomic_DNA"/>
</dbReference>